<name>A0A821UIA1_9NEOP</name>
<sequence>MRNYKRKTERGKVSIDLLQRGADTVIKSGRKLKTVARELEIFHMTLFRYVKKLKAGLTPTVGYYSRQVFNHHQEKTLADYLLKCASIYFGLLPEEVRKLAYSCAVKYDMPKAPYSW</sequence>
<evidence type="ECO:0000313" key="1">
    <source>
        <dbReference type="EMBL" id="CAF4890517.1"/>
    </source>
</evidence>
<keyword evidence="2" id="KW-1185">Reference proteome</keyword>
<accession>A0A821UIA1</accession>
<gene>
    <name evidence="1" type="ORF">PMACD_LOCUS10411</name>
</gene>
<comment type="caution">
    <text evidence="1">The sequence shown here is derived from an EMBL/GenBank/DDBJ whole genome shotgun (WGS) entry which is preliminary data.</text>
</comment>
<organism evidence="1 2">
    <name type="scientific">Pieris macdunnoughi</name>
    <dbReference type="NCBI Taxonomy" id="345717"/>
    <lineage>
        <taxon>Eukaryota</taxon>
        <taxon>Metazoa</taxon>
        <taxon>Ecdysozoa</taxon>
        <taxon>Arthropoda</taxon>
        <taxon>Hexapoda</taxon>
        <taxon>Insecta</taxon>
        <taxon>Pterygota</taxon>
        <taxon>Neoptera</taxon>
        <taxon>Endopterygota</taxon>
        <taxon>Lepidoptera</taxon>
        <taxon>Glossata</taxon>
        <taxon>Ditrysia</taxon>
        <taxon>Papilionoidea</taxon>
        <taxon>Pieridae</taxon>
        <taxon>Pierinae</taxon>
        <taxon>Pieris</taxon>
    </lineage>
</organism>
<proteinExistence type="predicted"/>
<reference evidence="1" key="1">
    <citation type="submission" date="2021-02" db="EMBL/GenBank/DDBJ databases">
        <authorList>
            <person name="Steward A R."/>
        </authorList>
    </citation>
    <scope>NUCLEOTIDE SEQUENCE</scope>
</reference>
<dbReference type="EMBL" id="CAJOBZ010000031">
    <property type="protein sequence ID" value="CAF4890517.1"/>
    <property type="molecule type" value="Genomic_DNA"/>
</dbReference>
<protein>
    <recommendedName>
        <fullName evidence="3">HTH psq-type domain-containing protein</fullName>
    </recommendedName>
</protein>
<dbReference type="Proteomes" id="UP000663880">
    <property type="component" value="Unassembled WGS sequence"/>
</dbReference>
<evidence type="ECO:0008006" key="3">
    <source>
        <dbReference type="Google" id="ProtNLM"/>
    </source>
</evidence>
<dbReference type="AlphaFoldDB" id="A0A821UIA1"/>
<evidence type="ECO:0000313" key="2">
    <source>
        <dbReference type="Proteomes" id="UP000663880"/>
    </source>
</evidence>
<dbReference type="OrthoDB" id="4327074at2759"/>